<keyword evidence="3 9" id="KW-0813">Transport</keyword>
<dbReference type="Proteomes" id="UP000234951">
    <property type="component" value="Unassembled WGS sequence"/>
</dbReference>
<dbReference type="EMBL" id="PGVD01000056">
    <property type="protein sequence ID" value="PLR92764.1"/>
    <property type="molecule type" value="Genomic_DNA"/>
</dbReference>
<feature type="transmembrane region" description="Helical" evidence="9">
    <location>
        <begin position="149"/>
        <end position="169"/>
    </location>
</feature>
<dbReference type="Proteomes" id="UP000235114">
    <property type="component" value="Unassembled WGS sequence"/>
</dbReference>
<protein>
    <recommendedName>
        <fullName evidence="9">Branched-chain amino acid transport system carrier protein</fullName>
    </recommendedName>
</protein>
<reference evidence="10 12" key="1">
    <citation type="submission" date="2017-11" db="EMBL/GenBank/DDBJ databases">
        <title>Comparitive Functional Genomics of Dry Heat Resistant strains isolated from the Viking Spacecraft.</title>
        <authorList>
            <person name="Seuylemezian A."/>
            <person name="Cooper K."/>
            <person name="Vaishampayan P."/>
        </authorList>
    </citation>
    <scope>NUCLEOTIDE SEQUENCE [LARGE SCALE GENOMIC DNA]</scope>
    <source>
        <strain evidence="10 12">M4.6</strain>
    </source>
</reference>
<dbReference type="AlphaFoldDB" id="A0A2N5GSN1"/>
<keyword evidence="5 9" id="KW-0812">Transmembrane</keyword>
<dbReference type="PANTHER" id="PTHR30588">
    <property type="entry name" value="BRANCHED-CHAIN AMINO ACID TRANSPORT SYSTEM 2 CARRIER PROTEIN"/>
    <property type="match status" value="1"/>
</dbReference>
<keyword evidence="4" id="KW-1003">Cell membrane</keyword>
<dbReference type="InterPro" id="IPR004685">
    <property type="entry name" value="Brnchd-chn_aa_trnsp_Livcs"/>
</dbReference>
<evidence type="ECO:0000313" key="10">
    <source>
        <dbReference type="EMBL" id="PLR86775.1"/>
    </source>
</evidence>
<comment type="subcellular location">
    <subcellularLocation>
        <location evidence="1 9">Cell membrane</location>
        <topology evidence="1 9">Multi-pass membrane protein</topology>
    </subcellularLocation>
</comment>
<reference evidence="11 13" key="2">
    <citation type="submission" date="2017-12" db="EMBL/GenBank/DDBJ databases">
        <title>Comparative Functional Genomics of Dry Heat Resistant strains isolated from the Viking Spacecraft.</title>
        <authorList>
            <person name="Seuylemezian A."/>
            <person name="Cooper K."/>
            <person name="Vaishampayan P."/>
        </authorList>
    </citation>
    <scope>NUCLEOTIDE SEQUENCE [LARGE SCALE GENOMIC DNA]</scope>
    <source>
        <strain evidence="11 13">ATCC 29669</strain>
    </source>
</reference>
<proteinExistence type="inferred from homology"/>
<feature type="transmembrane region" description="Helical" evidence="9">
    <location>
        <begin position="226"/>
        <end position="248"/>
    </location>
</feature>
<evidence type="ECO:0000256" key="7">
    <source>
        <dbReference type="ARBA" id="ARBA00022989"/>
    </source>
</evidence>
<evidence type="ECO:0000256" key="8">
    <source>
        <dbReference type="ARBA" id="ARBA00023136"/>
    </source>
</evidence>
<feature type="transmembrane region" description="Helical" evidence="9">
    <location>
        <begin position="316"/>
        <end position="336"/>
    </location>
</feature>
<name>A0A2N5GSN1_9BACI</name>
<comment type="caution">
    <text evidence="10">The sequence shown here is derived from an EMBL/GenBank/DDBJ whole genome shotgun (WGS) entry which is preliminary data.</text>
</comment>
<dbReference type="EMBL" id="PGVA01000001">
    <property type="protein sequence ID" value="PLR86775.1"/>
    <property type="molecule type" value="Genomic_DNA"/>
</dbReference>
<evidence type="ECO:0000256" key="2">
    <source>
        <dbReference type="ARBA" id="ARBA00008540"/>
    </source>
</evidence>
<feature type="transmembrane region" description="Helical" evidence="9">
    <location>
        <begin position="37"/>
        <end position="61"/>
    </location>
</feature>
<keyword evidence="6 9" id="KW-0029">Amino-acid transport</keyword>
<evidence type="ECO:0000256" key="9">
    <source>
        <dbReference type="RuleBase" id="RU362122"/>
    </source>
</evidence>
<dbReference type="GO" id="GO:0005304">
    <property type="term" value="F:L-valine transmembrane transporter activity"/>
    <property type="evidence" value="ECO:0007669"/>
    <property type="project" value="TreeGrafter"/>
</dbReference>
<dbReference type="GO" id="GO:0015188">
    <property type="term" value="F:L-isoleucine transmembrane transporter activity"/>
    <property type="evidence" value="ECO:0007669"/>
    <property type="project" value="TreeGrafter"/>
</dbReference>
<evidence type="ECO:0000256" key="3">
    <source>
        <dbReference type="ARBA" id="ARBA00022448"/>
    </source>
</evidence>
<dbReference type="GO" id="GO:0015818">
    <property type="term" value="P:isoleucine transport"/>
    <property type="evidence" value="ECO:0007669"/>
    <property type="project" value="TreeGrafter"/>
</dbReference>
<dbReference type="RefSeq" id="WP_101575185.1">
    <property type="nucleotide sequence ID" value="NZ_PGVA01000001.1"/>
</dbReference>
<organism evidence="10 12">
    <name type="scientific">Bacillus canaveralius</name>
    <dbReference type="NCBI Taxonomy" id="1403243"/>
    <lineage>
        <taxon>Bacteria</taxon>
        <taxon>Bacillati</taxon>
        <taxon>Bacillota</taxon>
        <taxon>Bacilli</taxon>
        <taxon>Bacillales</taxon>
        <taxon>Bacillaceae</taxon>
        <taxon>Bacillus</taxon>
    </lineage>
</organism>
<evidence type="ECO:0000256" key="1">
    <source>
        <dbReference type="ARBA" id="ARBA00004651"/>
    </source>
</evidence>
<comment type="function">
    <text evidence="9">Component of the transport system for branched-chain amino acids.</text>
</comment>
<keyword evidence="8 9" id="KW-0472">Membrane</keyword>
<feature type="transmembrane region" description="Helical" evidence="9">
    <location>
        <begin position="409"/>
        <end position="429"/>
    </location>
</feature>
<feature type="transmembrane region" description="Helical" evidence="9">
    <location>
        <begin position="73"/>
        <end position="95"/>
    </location>
</feature>
<feature type="transmembrane region" description="Helical" evidence="9">
    <location>
        <begin position="279"/>
        <end position="304"/>
    </location>
</feature>
<keyword evidence="13" id="KW-1185">Reference proteome</keyword>
<evidence type="ECO:0000313" key="12">
    <source>
        <dbReference type="Proteomes" id="UP000234951"/>
    </source>
</evidence>
<dbReference type="GO" id="GO:0005886">
    <property type="term" value="C:plasma membrane"/>
    <property type="evidence" value="ECO:0007669"/>
    <property type="project" value="UniProtKB-SubCell"/>
</dbReference>
<feature type="transmembrane region" description="Helical" evidence="9">
    <location>
        <begin position="115"/>
        <end position="137"/>
    </location>
</feature>
<dbReference type="GO" id="GO:0015190">
    <property type="term" value="F:L-leucine transmembrane transporter activity"/>
    <property type="evidence" value="ECO:0007669"/>
    <property type="project" value="TreeGrafter"/>
</dbReference>
<dbReference type="PANTHER" id="PTHR30588:SF7">
    <property type="entry name" value="BRANCHED-CHAIN AMINO ACID CARRIER PROTEIN SAOUHSC_01411-RELATED"/>
    <property type="match status" value="1"/>
</dbReference>
<feature type="transmembrane region" description="Helical" evidence="9">
    <location>
        <begin position="7"/>
        <end position="25"/>
    </location>
</feature>
<feature type="transmembrane region" description="Helical" evidence="9">
    <location>
        <begin position="198"/>
        <end position="214"/>
    </location>
</feature>
<gene>
    <name evidence="10" type="primary">brnQ</name>
    <name evidence="10" type="ORF">CU635_00315</name>
    <name evidence="11" type="ORF">CVD25_18190</name>
</gene>
<dbReference type="GO" id="GO:0015820">
    <property type="term" value="P:L-leucine transport"/>
    <property type="evidence" value="ECO:0007669"/>
    <property type="project" value="TreeGrafter"/>
</dbReference>
<sequence>MRKFDILFIGLMLFSMFFGAGNLIFPPFLGAQSGTAFWLAMAGFTLTAVGLPFAVLLAVSLAKGGAQAIGNRVHPYFSAIFMVIVYLSIGPFLAIPRNANVAFEMGVMPFVPESASSALVLFLYTVIFFSLVFVISLNPSKMEKYMGRWITPALLLSMVVLCAVGFANLDAPLQAPAADYQAGAFFKGFLEGYNTMDALASLAFGIVILTAIQQRGVRDEKQLTKYTLKAAVIAAVLLTLVYVSLGLIGGKMAVNGPFENGTEILSAASTLLLGQSGTALLGFIFTLACFTTVVGLTAACGQYFSKLIPKATYKSVVLVITLVGFTLSNLGLSQILKVSVPFLVTAYPLTIVLITLAFFNRYFKNTKKVYGSAMLFTGVFAVIGGLNTFGLDLGPLQTLREVLPFSSVGLEWVVPALVGTGVGLLLSAFGRKQEMAENQADVKAS</sequence>
<evidence type="ECO:0000256" key="5">
    <source>
        <dbReference type="ARBA" id="ARBA00022692"/>
    </source>
</evidence>
<dbReference type="NCBIfam" id="TIGR00796">
    <property type="entry name" value="livcs"/>
    <property type="match status" value="1"/>
</dbReference>
<feature type="transmembrane region" description="Helical" evidence="9">
    <location>
        <begin position="342"/>
        <end position="362"/>
    </location>
</feature>
<evidence type="ECO:0000313" key="13">
    <source>
        <dbReference type="Proteomes" id="UP000235114"/>
    </source>
</evidence>
<comment type="similarity">
    <text evidence="2 9">Belongs to the branched chain amino acid transporter family.</text>
</comment>
<accession>A0A2N5GSN1</accession>
<dbReference type="OrthoDB" id="9783920at2"/>
<evidence type="ECO:0000256" key="4">
    <source>
        <dbReference type="ARBA" id="ARBA00022475"/>
    </source>
</evidence>
<feature type="transmembrane region" description="Helical" evidence="9">
    <location>
        <begin position="369"/>
        <end position="389"/>
    </location>
</feature>
<evidence type="ECO:0000313" key="11">
    <source>
        <dbReference type="EMBL" id="PLR92764.1"/>
    </source>
</evidence>
<dbReference type="Pfam" id="PF05525">
    <property type="entry name" value="Branch_AA_trans"/>
    <property type="match status" value="1"/>
</dbReference>
<evidence type="ECO:0000256" key="6">
    <source>
        <dbReference type="ARBA" id="ARBA00022970"/>
    </source>
</evidence>
<keyword evidence="7 9" id="KW-1133">Transmembrane helix</keyword>